<accession>A0A3B0Y6V0</accession>
<reference evidence="1" key="1">
    <citation type="submission" date="2018-06" db="EMBL/GenBank/DDBJ databases">
        <authorList>
            <person name="Zhirakovskaya E."/>
        </authorList>
    </citation>
    <scope>NUCLEOTIDE SEQUENCE</scope>
</reference>
<sequence>MKFKIIYEKPLLSSCSYLCDVNTTKDGIKLMLMIYDLLSDGEMQFEVSIDGDSENNGWSLGKTNDGYLFHLMCERSGNGFEVGYGNIYSYKVGNDTTMLEWPYVEFGEIPKNCFISKEKAHSLLLELYKSDANEEDFVFEYSDEHWQLVSWAE</sequence>
<proteinExistence type="predicted"/>
<dbReference type="AlphaFoldDB" id="A0A3B0Y6V0"/>
<organism evidence="1">
    <name type="scientific">hydrothermal vent metagenome</name>
    <dbReference type="NCBI Taxonomy" id="652676"/>
    <lineage>
        <taxon>unclassified sequences</taxon>
        <taxon>metagenomes</taxon>
        <taxon>ecological metagenomes</taxon>
    </lineage>
</organism>
<gene>
    <name evidence="1" type="ORF">MNBD_GAMMA12-1242</name>
</gene>
<protein>
    <submittedName>
        <fullName evidence="1">Uncharacterized protein</fullName>
    </submittedName>
</protein>
<name>A0A3B0Y6V0_9ZZZZ</name>
<dbReference type="EMBL" id="UOFL01000010">
    <property type="protein sequence ID" value="VAW71082.1"/>
    <property type="molecule type" value="Genomic_DNA"/>
</dbReference>
<evidence type="ECO:0000313" key="1">
    <source>
        <dbReference type="EMBL" id="VAW71082.1"/>
    </source>
</evidence>